<feature type="domain" description="Helicase/UvrB N-terminal" evidence="1">
    <location>
        <begin position="46"/>
        <end position="270"/>
    </location>
</feature>
<dbReference type="RefSeq" id="WP_147758661.1">
    <property type="nucleotide sequence ID" value="NZ_SAXT01000005.1"/>
</dbReference>
<evidence type="ECO:0000313" key="2">
    <source>
        <dbReference type="EMBL" id="TXJ11752.1"/>
    </source>
</evidence>
<keyword evidence="2" id="KW-0540">Nuclease</keyword>
<dbReference type="GO" id="GO:0016787">
    <property type="term" value="F:hydrolase activity"/>
    <property type="evidence" value="ECO:0007669"/>
    <property type="project" value="InterPro"/>
</dbReference>
<dbReference type="InterPro" id="IPR006935">
    <property type="entry name" value="Helicase/UvrB_N"/>
</dbReference>
<gene>
    <name evidence="2" type="ORF">EPJ80_08555</name>
</gene>
<accession>A0A5C8CJ30</accession>
<dbReference type="AlphaFoldDB" id="A0A5C8CJ30"/>
<keyword evidence="2" id="KW-0255">Endonuclease</keyword>
<dbReference type="GO" id="GO:0004519">
    <property type="term" value="F:endonuclease activity"/>
    <property type="evidence" value="ECO:0007669"/>
    <property type="project" value="UniProtKB-KW"/>
</dbReference>
<dbReference type="Proteomes" id="UP000325116">
    <property type="component" value="Unassembled WGS sequence"/>
</dbReference>
<evidence type="ECO:0000313" key="3">
    <source>
        <dbReference type="Proteomes" id="UP000325116"/>
    </source>
</evidence>
<protein>
    <submittedName>
        <fullName evidence="2">Type III restriction endonuclease subunit R</fullName>
    </submittedName>
</protein>
<reference evidence="2 3" key="1">
    <citation type="journal article" date="1992" name="Lakartidningen">
        <title>[Penicillin V and not amoxicillin is the first choice preparation in acute otitis].</title>
        <authorList>
            <person name="Kamme C."/>
            <person name="Lundgren K."/>
            <person name="Prellner K."/>
        </authorList>
    </citation>
    <scope>NUCLEOTIDE SEQUENCE [LARGE SCALE GENOMIC DNA]</scope>
    <source>
        <strain evidence="2 3">W1</strain>
    </source>
</reference>
<name>A0A5C8CJ30_9SPIR</name>
<comment type="caution">
    <text evidence="2">The sequence shown here is derived from an EMBL/GenBank/DDBJ whole genome shotgun (WGS) entry which is preliminary data.</text>
</comment>
<dbReference type="Pfam" id="PF04851">
    <property type="entry name" value="ResIII"/>
    <property type="match status" value="1"/>
</dbReference>
<dbReference type="GO" id="GO:0003677">
    <property type="term" value="F:DNA binding"/>
    <property type="evidence" value="ECO:0007669"/>
    <property type="project" value="InterPro"/>
</dbReference>
<sequence length="954" mass="111613">MKKQQKTSKATAEQKELILNKIISKKYNEFDNFLKGLDFKTFSHNITLQEYQQAAIKNALISLKLYTNNAEDLYFEYMQYKKENPALKIERNEINRSSFWMATGSGKTIVMVKLISILSELILKNKISKKYIMLLAPNDKILTQFKSQIQNFNNFNERSITVRELKDFEKRDFEGNIFNDCLLYIARSDLIETEENVGKDNKAKRINYKNFLQKEGWYILLDEAHKGDSKDSVRKSYFNTLARGFKRDNIEFSNNDFSNGFIFNFSATFDSEIDLITCAFNYNLERFNNDGYGKNIAVLDSDSPEKIERIIESFIIFTAIKLSKNTLLEKYKSENKKENLLYHNPLIIAVSDKVNTEDAGVKLYFEAILKILKQDLNIKNIVLNLIDKLKNEELYFSNSKLRNKFLKIIEKIDSKTVRESVFYANEISGIEACKIKGNDKELAFKSKNASKPFLLLNIGNIREWEKEYIAKLKIGIGEDLTKGYFDSINDANSPINIMMGSKVFTEGWDSNRVNLISFINIGSRNAKKYVLQTIGRGVRIEPFANFRQRIDKSELEYNKKEYLKQFSDGLETLFIMATDSDAIQEILKGIESFRTSNAIKGFKINKSFEPLLVPKYKESDNRNKIYKMSEIDFKNANKYIESFDKDVLLLSEEIESEDLGYSAIQKILNKKDIEIIGDKENLQPQNAIRTINNFFNSYGKDLREFKNLTDEICHFEKISSDLDLIIIDEINKKIKEIVKNSNIKSEKELMSDLKLNKITLEEYTEAIKSNATNIKKQEVYGYELNAELSKHYYNPIIIDKKGQGNIIYAIRHKSEIDFLEDLQTYLLKTNNELKNYKWHFCRLVENVDNIFIPYFDEKSQEIRNFYPDFIFWIKKNEDFVILFIDPKGLEIGINNAQNKLQGFKNIFENKNLEYQGQKVKVKFIYYNKETNINKSIKEYTKSSCENIFNYMIEN</sequence>
<dbReference type="InterPro" id="IPR027417">
    <property type="entry name" value="P-loop_NTPase"/>
</dbReference>
<evidence type="ECO:0000259" key="1">
    <source>
        <dbReference type="Pfam" id="PF04851"/>
    </source>
</evidence>
<dbReference type="SUPFAM" id="SSF52540">
    <property type="entry name" value="P-loop containing nucleoside triphosphate hydrolases"/>
    <property type="match status" value="1"/>
</dbReference>
<keyword evidence="2" id="KW-0378">Hydrolase</keyword>
<dbReference type="Gene3D" id="3.40.50.300">
    <property type="entry name" value="P-loop containing nucleotide triphosphate hydrolases"/>
    <property type="match status" value="1"/>
</dbReference>
<organism evidence="2 3">
    <name type="scientific">Brachyspira aalborgi</name>
    <dbReference type="NCBI Taxonomy" id="29522"/>
    <lineage>
        <taxon>Bacteria</taxon>
        <taxon>Pseudomonadati</taxon>
        <taxon>Spirochaetota</taxon>
        <taxon>Spirochaetia</taxon>
        <taxon>Brachyspirales</taxon>
        <taxon>Brachyspiraceae</taxon>
        <taxon>Brachyspira</taxon>
    </lineage>
</organism>
<dbReference type="GO" id="GO:0005524">
    <property type="term" value="F:ATP binding"/>
    <property type="evidence" value="ECO:0007669"/>
    <property type="project" value="InterPro"/>
</dbReference>
<dbReference type="EMBL" id="SAXT01000005">
    <property type="protein sequence ID" value="TXJ11752.1"/>
    <property type="molecule type" value="Genomic_DNA"/>
</dbReference>
<proteinExistence type="predicted"/>